<dbReference type="EMBL" id="CAXLJM020000164">
    <property type="protein sequence ID" value="CAL8145519.1"/>
    <property type="molecule type" value="Genomic_DNA"/>
</dbReference>
<evidence type="ECO:0000256" key="5">
    <source>
        <dbReference type="ARBA" id="ARBA00022989"/>
    </source>
</evidence>
<evidence type="ECO:0000256" key="4">
    <source>
        <dbReference type="ARBA" id="ARBA00022692"/>
    </source>
</evidence>
<keyword evidence="10" id="KW-1185">Reference proteome</keyword>
<feature type="transmembrane region" description="Helical" evidence="8">
    <location>
        <begin position="15"/>
        <end position="35"/>
    </location>
</feature>
<dbReference type="PANTHER" id="PTHR21421:SF29">
    <property type="entry name" value="GUSTATORY RECEPTOR 5A FOR TREHALOSE-RELATED"/>
    <property type="match status" value="1"/>
</dbReference>
<gene>
    <name evidence="9" type="ORF">ODALV1_LOCUS30518</name>
</gene>
<dbReference type="Pfam" id="PF06151">
    <property type="entry name" value="Trehalose_recp"/>
    <property type="match status" value="1"/>
</dbReference>
<feature type="transmembrane region" description="Helical" evidence="8">
    <location>
        <begin position="191"/>
        <end position="215"/>
    </location>
</feature>
<dbReference type="InterPro" id="IPR009318">
    <property type="entry name" value="Gustatory_rcpt"/>
</dbReference>
<dbReference type="PANTHER" id="PTHR21421">
    <property type="entry name" value="GUSTATORY RECEPTOR"/>
    <property type="match status" value="1"/>
</dbReference>
<evidence type="ECO:0008006" key="11">
    <source>
        <dbReference type="Google" id="ProtNLM"/>
    </source>
</evidence>
<dbReference type="Proteomes" id="UP001642540">
    <property type="component" value="Unassembled WGS sequence"/>
</dbReference>
<keyword evidence="3" id="KW-1003">Cell membrane</keyword>
<evidence type="ECO:0000313" key="10">
    <source>
        <dbReference type="Proteomes" id="UP001642540"/>
    </source>
</evidence>
<organism evidence="9 10">
    <name type="scientific">Orchesella dallaii</name>
    <dbReference type="NCBI Taxonomy" id="48710"/>
    <lineage>
        <taxon>Eukaryota</taxon>
        <taxon>Metazoa</taxon>
        <taxon>Ecdysozoa</taxon>
        <taxon>Arthropoda</taxon>
        <taxon>Hexapoda</taxon>
        <taxon>Collembola</taxon>
        <taxon>Entomobryomorpha</taxon>
        <taxon>Entomobryoidea</taxon>
        <taxon>Orchesellidae</taxon>
        <taxon>Orchesellinae</taxon>
        <taxon>Orchesella</taxon>
    </lineage>
</organism>
<proteinExistence type="inferred from homology"/>
<accession>A0ABP1S6X8</accession>
<keyword evidence="5 8" id="KW-1133">Transmembrane helix</keyword>
<evidence type="ECO:0000256" key="8">
    <source>
        <dbReference type="SAM" id="Phobius"/>
    </source>
</evidence>
<evidence type="ECO:0000256" key="6">
    <source>
        <dbReference type="ARBA" id="ARBA00023136"/>
    </source>
</evidence>
<comment type="subcellular location">
    <subcellularLocation>
        <location evidence="1">Cell membrane</location>
        <topology evidence="1">Multi-pass membrane protein</topology>
    </subcellularLocation>
</comment>
<reference evidence="9 10" key="1">
    <citation type="submission" date="2024-08" db="EMBL/GenBank/DDBJ databases">
        <authorList>
            <person name="Cucini C."/>
            <person name="Frati F."/>
        </authorList>
    </citation>
    <scope>NUCLEOTIDE SEQUENCE [LARGE SCALE GENOMIC DNA]</scope>
</reference>
<keyword evidence="7" id="KW-0675">Receptor</keyword>
<evidence type="ECO:0000256" key="1">
    <source>
        <dbReference type="ARBA" id="ARBA00004651"/>
    </source>
</evidence>
<evidence type="ECO:0000256" key="7">
    <source>
        <dbReference type="ARBA" id="ARBA00023170"/>
    </source>
</evidence>
<keyword evidence="6 8" id="KW-0472">Membrane</keyword>
<comment type="caution">
    <text evidence="9">The sequence shown here is derived from an EMBL/GenBank/DDBJ whole genome shotgun (WGS) entry which is preliminary data.</text>
</comment>
<evidence type="ECO:0000256" key="2">
    <source>
        <dbReference type="ARBA" id="ARBA00005327"/>
    </source>
</evidence>
<evidence type="ECO:0000313" key="9">
    <source>
        <dbReference type="EMBL" id="CAL8145519.1"/>
    </source>
</evidence>
<sequence length="309" mass="36343">MSHKSNTIGEVMWDFQYPLCGAITFYVYAYLLRASRRLRKLIQKFMATNPPLPSRYRRFCLTTSVASISLGILEMELFDLQIFRSAPEGYFNFEYFYNIYFSHWIVFTPYYSILAWFHYFIEKLGILGWFYGDVIVITLAKALSERYNLLSNSIPNIRSEAKEMSKAGMRADKFREEFMILLDITEEIQEFTVPLILGCYVNNIYLIVVTLFNWITPCSDFTTEIWFWAYEFFHFLFRFISVTYFVAEVHHAARSLLETLHQCPMSVYSVALERMEQLLSNNPPGICLFGVCTITRNLFLSIVGFLFTV</sequence>
<name>A0ABP1S6X8_9HEXA</name>
<comment type="similarity">
    <text evidence="2">Belongs to the insect chemoreceptor superfamily. Gustatory receptor (GR) family. Gr5a subfamily.</text>
</comment>
<feature type="transmembrane region" description="Helical" evidence="8">
    <location>
        <begin position="95"/>
        <end position="117"/>
    </location>
</feature>
<feature type="transmembrane region" description="Helical" evidence="8">
    <location>
        <begin position="283"/>
        <end position="307"/>
    </location>
</feature>
<keyword evidence="4 8" id="KW-0812">Transmembrane</keyword>
<feature type="transmembrane region" description="Helical" evidence="8">
    <location>
        <begin position="227"/>
        <end position="247"/>
    </location>
</feature>
<evidence type="ECO:0000256" key="3">
    <source>
        <dbReference type="ARBA" id="ARBA00022475"/>
    </source>
</evidence>
<protein>
    <recommendedName>
        <fullName evidence="11">Gustatory receptor</fullName>
    </recommendedName>
</protein>